<gene>
    <name evidence="4" type="ORF">ATNIH1004_011826</name>
</gene>
<dbReference type="InterPro" id="IPR036291">
    <property type="entry name" value="NAD(P)-bd_dom_sf"/>
</dbReference>
<sequence length="417" mass="46169">MAAFIEDPDWLLQGSHSQPGRHGRLYKTGDLAQYNEDGRLTYVGRKDSQVKIRGQRVELGEVEHYVRESLTTEVRQGPRLLEHHDVGCVVALVRGETEDAARRRTIDGAVKALWWSNCYAEKLEVWPGDLSLPRLGLEPVRWNSLGDGKMVDVIIHNGATVHWVESYAALEATNVSSTMELLQPSLASHVRFIYITGGRRWDSREEREEDVAKELSATNATGYSQTKFVAEAVVKRAARRSVSISRSTVVSPGLVIGTPTEGVTNADDYIWRLTAACIRVGAYNANEADAWLSLSDVATTATTVVDAGLAAEAETIEAHFMDGMTCREFWEILGELGYRLEAKCSAGWLAALRADIEAGREIHALWPLAHMLSNRVAQEGALLAGSWREKRGDTPLRLKMGVRRSAEFRRVSTHACG</sequence>
<dbReference type="VEuPathDB" id="FungiDB:EYZ11_012980"/>
<dbReference type="OrthoDB" id="416786at2759"/>
<dbReference type="SUPFAM" id="SSF56801">
    <property type="entry name" value="Acetyl-CoA synthetase-like"/>
    <property type="match status" value="1"/>
</dbReference>
<reference evidence="4 5" key="1">
    <citation type="submission" date="2019-08" db="EMBL/GenBank/DDBJ databases">
        <title>The genome sequence of a newly discovered highly antifungal drug resistant Aspergillus species, Aspergillus tanneri NIH 1004.</title>
        <authorList>
            <person name="Mounaud S."/>
            <person name="Singh I."/>
            <person name="Joardar V."/>
            <person name="Pakala S."/>
            <person name="Pakala S."/>
            <person name="Venepally P."/>
            <person name="Chung J.K."/>
            <person name="Losada L."/>
            <person name="Nierman W.C."/>
        </authorList>
    </citation>
    <scope>NUCLEOTIDE SEQUENCE [LARGE SCALE GENOMIC DNA]</scope>
    <source>
        <strain evidence="4 5">NIH1004</strain>
    </source>
</reference>
<proteinExistence type="predicted"/>
<dbReference type="Gene3D" id="3.40.50.720">
    <property type="entry name" value="NAD(P)-binding Rossmann-like Domain"/>
    <property type="match status" value="1"/>
</dbReference>
<dbReference type="SUPFAM" id="SSF51735">
    <property type="entry name" value="NAD(P)-binding Rossmann-fold domains"/>
    <property type="match status" value="1"/>
</dbReference>
<protein>
    <submittedName>
        <fullName evidence="4">Putative secondary metabolism biosynthetic enzyme</fullName>
    </submittedName>
</protein>
<evidence type="ECO:0000313" key="5">
    <source>
        <dbReference type="Proteomes" id="UP000324241"/>
    </source>
</evidence>
<dbReference type="InterPro" id="IPR013120">
    <property type="entry name" value="FAR_NAD-bd"/>
</dbReference>
<accession>A0A5M9M860</accession>
<dbReference type="PANTHER" id="PTHR44845">
    <property type="entry name" value="CARRIER DOMAIN-CONTAINING PROTEIN"/>
    <property type="match status" value="1"/>
</dbReference>
<name>A0A5M9M860_9EURO</name>
<evidence type="ECO:0000313" key="4">
    <source>
        <dbReference type="EMBL" id="KAA8641690.1"/>
    </source>
</evidence>
<dbReference type="EMBL" id="QUQM01000009">
    <property type="protein sequence ID" value="KAA8641690.1"/>
    <property type="molecule type" value="Genomic_DNA"/>
</dbReference>
<comment type="caution">
    <text evidence="4">The sequence shown here is derived from an EMBL/GenBank/DDBJ whole genome shotgun (WGS) entry which is preliminary data.</text>
</comment>
<keyword evidence="1" id="KW-0596">Phosphopantetheine</keyword>
<dbReference type="Pfam" id="PF07993">
    <property type="entry name" value="NAD_binding_4"/>
    <property type="match status" value="1"/>
</dbReference>
<dbReference type="Gene3D" id="3.40.50.12780">
    <property type="entry name" value="N-terminal domain of ligase-like"/>
    <property type="match status" value="1"/>
</dbReference>
<evidence type="ECO:0000256" key="1">
    <source>
        <dbReference type="ARBA" id="ARBA00022450"/>
    </source>
</evidence>
<evidence type="ECO:0000256" key="2">
    <source>
        <dbReference type="ARBA" id="ARBA00022553"/>
    </source>
</evidence>
<feature type="domain" description="Thioester reductase (TE)" evidence="3">
    <location>
        <begin position="80"/>
        <end position="289"/>
    </location>
</feature>
<dbReference type="InterPro" id="IPR042099">
    <property type="entry name" value="ANL_N_sf"/>
</dbReference>
<organism evidence="4 5">
    <name type="scientific">Aspergillus tanneri</name>
    <dbReference type="NCBI Taxonomy" id="1220188"/>
    <lineage>
        <taxon>Eukaryota</taxon>
        <taxon>Fungi</taxon>
        <taxon>Dikarya</taxon>
        <taxon>Ascomycota</taxon>
        <taxon>Pezizomycotina</taxon>
        <taxon>Eurotiomycetes</taxon>
        <taxon>Eurotiomycetidae</taxon>
        <taxon>Eurotiales</taxon>
        <taxon>Aspergillaceae</taxon>
        <taxon>Aspergillus</taxon>
        <taxon>Aspergillus subgen. Circumdati</taxon>
    </lineage>
</organism>
<dbReference type="GeneID" id="54334527"/>
<dbReference type="RefSeq" id="XP_033421052.1">
    <property type="nucleotide sequence ID" value="XM_033576388.1"/>
</dbReference>
<keyword evidence="2" id="KW-0597">Phosphoprotein</keyword>
<dbReference type="Proteomes" id="UP000324241">
    <property type="component" value="Unassembled WGS sequence"/>
</dbReference>
<dbReference type="AlphaFoldDB" id="A0A5M9M860"/>
<evidence type="ECO:0000259" key="3">
    <source>
        <dbReference type="Pfam" id="PF07993"/>
    </source>
</evidence>
<dbReference type="PANTHER" id="PTHR44845:SF4">
    <property type="entry name" value="NONRIBOSOMAL PEPTIDE SYNTHASE INPA"/>
    <property type="match status" value="1"/>
</dbReference>
<dbReference type="VEuPathDB" id="FungiDB:EYZ11_012978"/>